<dbReference type="Gene3D" id="3.50.50.60">
    <property type="entry name" value="FAD/NAD(P)-binding domain"/>
    <property type="match status" value="2"/>
</dbReference>
<organism evidence="4 5">
    <name type="scientific">Croceitalea marina</name>
    <dbReference type="NCBI Taxonomy" id="1775166"/>
    <lineage>
        <taxon>Bacteria</taxon>
        <taxon>Pseudomonadati</taxon>
        <taxon>Bacteroidota</taxon>
        <taxon>Flavobacteriia</taxon>
        <taxon>Flavobacteriales</taxon>
        <taxon>Flavobacteriaceae</taxon>
        <taxon>Croceitalea</taxon>
    </lineage>
</organism>
<dbReference type="Proteomes" id="UP001597526">
    <property type="component" value="Unassembled WGS sequence"/>
</dbReference>
<dbReference type="SUPFAM" id="SSF51905">
    <property type="entry name" value="FAD/NAD(P)-binding domain"/>
    <property type="match status" value="1"/>
</dbReference>
<dbReference type="EMBL" id="JBHULB010000078">
    <property type="protein sequence ID" value="MFD2588405.1"/>
    <property type="molecule type" value="Genomic_DNA"/>
</dbReference>
<dbReference type="InterPro" id="IPR050703">
    <property type="entry name" value="Flavin_MAO"/>
</dbReference>
<dbReference type="InterPro" id="IPR002937">
    <property type="entry name" value="Amino_oxidase"/>
</dbReference>
<proteinExistence type="inferred from homology"/>
<accession>A0ABW5N0Y5</accession>
<dbReference type="RefSeq" id="WP_377767933.1">
    <property type="nucleotide sequence ID" value="NZ_JBHULB010000078.1"/>
</dbReference>
<keyword evidence="2" id="KW-1133">Transmembrane helix</keyword>
<dbReference type="InterPro" id="IPR036188">
    <property type="entry name" value="FAD/NAD-bd_sf"/>
</dbReference>
<keyword evidence="2" id="KW-0472">Membrane</keyword>
<dbReference type="Pfam" id="PF01593">
    <property type="entry name" value="Amino_oxidase"/>
    <property type="match status" value="2"/>
</dbReference>
<name>A0ABW5N0Y5_9FLAO</name>
<evidence type="ECO:0000313" key="5">
    <source>
        <dbReference type="Proteomes" id="UP001597526"/>
    </source>
</evidence>
<dbReference type="PANTHER" id="PTHR43563">
    <property type="entry name" value="AMINE OXIDASE"/>
    <property type="match status" value="1"/>
</dbReference>
<reference evidence="5" key="1">
    <citation type="journal article" date="2019" name="Int. J. Syst. Evol. Microbiol.">
        <title>The Global Catalogue of Microorganisms (GCM) 10K type strain sequencing project: providing services to taxonomists for standard genome sequencing and annotation.</title>
        <authorList>
            <consortium name="The Broad Institute Genomics Platform"/>
            <consortium name="The Broad Institute Genome Sequencing Center for Infectious Disease"/>
            <person name="Wu L."/>
            <person name="Ma J."/>
        </authorList>
    </citation>
    <scope>NUCLEOTIDE SEQUENCE [LARGE SCALE GENOMIC DNA]</scope>
    <source>
        <strain evidence="5">KCTC 52368</strain>
    </source>
</reference>
<evidence type="ECO:0000256" key="2">
    <source>
        <dbReference type="SAM" id="Phobius"/>
    </source>
</evidence>
<keyword evidence="2" id="KW-0812">Transmembrane</keyword>
<comment type="caution">
    <text evidence="4">The sequence shown here is derived from an EMBL/GenBank/DDBJ whole genome shotgun (WGS) entry which is preliminary data.</text>
</comment>
<protein>
    <submittedName>
        <fullName evidence="4">Flavin monoamine oxidase family protein</fullName>
    </submittedName>
</protein>
<feature type="transmembrane region" description="Helical" evidence="2">
    <location>
        <begin position="6"/>
        <end position="22"/>
    </location>
</feature>
<evidence type="ECO:0000259" key="3">
    <source>
        <dbReference type="Pfam" id="PF01593"/>
    </source>
</evidence>
<sequence>MSSKYIIIGAGLSGLTIAYFLLKNGESDFIILEGRDRVGGRINTKNGIDLGATWFQNNHFNLNELVGSLMLNKFVQYSKGQSVLVYNTMAPAHYFESQQNSPSAYRIEGGSAALIEKLTKNVKDKIKLGIQVLELEDSSTNILVKTKNNLFFAEKVICTIPPKLASTLTFTPSLPEDVLNVMKQTHTWMSNAMKIGLVFKKPFWRNKELSGTVIGQVGPVIELYDHCSNDGQTYSLMGFINEGLRDVSPEQRKERILEYLEKYLGKEIRDYISYFEKDWSKDQFTSCKKLKSVYMSPQYGNLLFDEYYFNGKLLFSGTETSPEYGGYLDGAVYSGINAAKKLLNRD</sequence>
<gene>
    <name evidence="4" type="ORF">ACFSQJ_15825</name>
</gene>
<comment type="similarity">
    <text evidence="1">Belongs to the flavin monoamine oxidase family.</text>
</comment>
<feature type="domain" description="Amine oxidase" evidence="3">
    <location>
        <begin position="12"/>
        <end position="81"/>
    </location>
</feature>
<dbReference type="PANTHER" id="PTHR43563:SF14">
    <property type="entry name" value="AMINE OXIDASE"/>
    <property type="match status" value="1"/>
</dbReference>
<evidence type="ECO:0000313" key="4">
    <source>
        <dbReference type="EMBL" id="MFD2588405.1"/>
    </source>
</evidence>
<keyword evidence="5" id="KW-1185">Reference proteome</keyword>
<dbReference type="SUPFAM" id="SSF54373">
    <property type="entry name" value="FAD-linked reductases, C-terminal domain"/>
    <property type="match status" value="1"/>
</dbReference>
<evidence type="ECO:0000256" key="1">
    <source>
        <dbReference type="ARBA" id="ARBA00005995"/>
    </source>
</evidence>
<feature type="domain" description="Amine oxidase" evidence="3">
    <location>
        <begin position="87"/>
        <end position="342"/>
    </location>
</feature>